<dbReference type="Proteomes" id="UP001198220">
    <property type="component" value="Unassembled WGS sequence"/>
</dbReference>
<keyword evidence="3" id="KW-0229">DNA integration</keyword>
<dbReference type="PANTHER" id="PTHR30349">
    <property type="entry name" value="PHAGE INTEGRASE-RELATED"/>
    <property type="match status" value="1"/>
</dbReference>
<dbReference type="InterPro" id="IPR010998">
    <property type="entry name" value="Integrase_recombinase_N"/>
</dbReference>
<keyword evidence="5" id="KW-0233">DNA recombination</keyword>
<proteinExistence type="inferred from homology"/>
<sequence>MDEEIQHFVGYLENVKKVSRNTVMSYHGDLGKMTAYMKNQGVCSVDEISATLLNSFVLNMECTGKSAATISRYIASIKAFFEYLMREHVLEEDPSFFLKAPKVEKKVPGILTVQEMEDILDQPVTDNPKGLRDKAMLELLYATGMRVSELVHLEAEDVNLRFGWIICREEGKERMIPFGGTAGRALLEYMDRGRDSFMKKRPEKLLFLNCSGAPMSRQGFWKVLKGYAAKAGIDKDITPRMFRHSCAAHMAAGGAGLQIIQEMLGYTDVAATQIYAEFQPGIRKEYSKAHPRG</sequence>
<comment type="caution">
    <text evidence="9">The sequence shown here is derived from an EMBL/GenBank/DDBJ whole genome shotgun (WGS) entry which is preliminary data.</text>
</comment>
<evidence type="ECO:0000259" key="7">
    <source>
        <dbReference type="PROSITE" id="PS51898"/>
    </source>
</evidence>
<dbReference type="GO" id="GO:0015074">
    <property type="term" value="P:DNA integration"/>
    <property type="evidence" value="ECO:0007669"/>
    <property type="project" value="UniProtKB-KW"/>
</dbReference>
<dbReference type="GO" id="GO:0006310">
    <property type="term" value="P:DNA recombination"/>
    <property type="evidence" value="ECO:0007669"/>
    <property type="project" value="UniProtKB-KW"/>
</dbReference>
<dbReference type="Pfam" id="PF02899">
    <property type="entry name" value="Phage_int_SAM_1"/>
    <property type="match status" value="1"/>
</dbReference>
<dbReference type="RefSeq" id="WP_308458887.1">
    <property type="nucleotide sequence ID" value="NZ_JAJEPS010000003.1"/>
</dbReference>
<dbReference type="NCBIfam" id="NF001399">
    <property type="entry name" value="PRK00283.1"/>
    <property type="match status" value="1"/>
</dbReference>
<dbReference type="InterPro" id="IPR013762">
    <property type="entry name" value="Integrase-like_cat_sf"/>
</dbReference>
<keyword evidence="4 6" id="KW-0238">DNA-binding</keyword>
<dbReference type="Gene3D" id="1.10.150.130">
    <property type="match status" value="1"/>
</dbReference>
<dbReference type="GO" id="GO:0003677">
    <property type="term" value="F:DNA binding"/>
    <property type="evidence" value="ECO:0007669"/>
    <property type="project" value="UniProtKB-UniRule"/>
</dbReference>
<evidence type="ECO:0000256" key="2">
    <source>
        <dbReference type="ARBA" id="ARBA00008857"/>
    </source>
</evidence>
<organism evidence="9 10">
    <name type="scientific">Hominiventricola filiformis</name>
    <dbReference type="NCBI Taxonomy" id="2885352"/>
    <lineage>
        <taxon>Bacteria</taxon>
        <taxon>Bacillati</taxon>
        <taxon>Bacillota</taxon>
        <taxon>Clostridia</taxon>
        <taxon>Lachnospirales</taxon>
        <taxon>Lachnospiraceae</taxon>
        <taxon>Hominiventricola</taxon>
    </lineage>
</organism>
<evidence type="ECO:0000256" key="4">
    <source>
        <dbReference type="ARBA" id="ARBA00023125"/>
    </source>
</evidence>
<dbReference type="InterPro" id="IPR044068">
    <property type="entry name" value="CB"/>
</dbReference>
<feature type="domain" description="Core-binding (CB)" evidence="8">
    <location>
        <begin position="1"/>
        <end position="85"/>
    </location>
</feature>
<dbReference type="Pfam" id="PF00589">
    <property type="entry name" value="Phage_integrase"/>
    <property type="match status" value="1"/>
</dbReference>
<dbReference type="InterPro" id="IPR004107">
    <property type="entry name" value="Integrase_SAM-like_N"/>
</dbReference>
<reference evidence="9 10" key="1">
    <citation type="submission" date="2021-10" db="EMBL/GenBank/DDBJ databases">
        <title>Anaerobic single-cell dispensing facilitates the cultivation of human gut bacteria.</title>
        <authorList>
            <person name="Afrizal A."/>
        </authorList>
    </citation>
    <scope>NUCLEOTIDE SEQUENCE [LARGE SCALE GENOMIC DNA]</scope>
    <source>
        <strain evidence="9 10">CLA-AA-H276</strain>
    </source>
</reference>
<dbReference type="InterPro" id="IPR050090">
    <property type="entry name" value="Tyrosine_recombinase_XerCD"/>
</dbReference>
<evidence type="ECO:0000256" key="5">
    <source>
        <dbReference type="ARBA" id="ARBA00023172"/>
    </source>
</evidence>
<keyword evidence="10" id="KW-1185">Reference proteome</keyword>
<gene>
    <name evidence="9" type="ORF">LKD36_04640</name>
</gene>
<evidence type="ECO:0000256" key="3">
    <source>
        <dbReference type="ARBA" id="ARBA00022908"/>
    </source>
</evidence>
<dbReference type="EMBL" id="JAJEPS010000003">
    <property type="protein sequence ID" value="MCC2125464.1"/>
    <property type="molecule type" value="Genomic_DNA"/>
</dbReference>
<accession>A0AAE3DBL4</accession>
<evidence type="ECO:0000259" key="8">
    <source>
        <dbReference type="PROSITE" id="PS51900"/>
    </source>
</evidence>
<dbReference type="Gene3D" id="1.10.443.10">
    <property type="entry name" value="Intergrase catalytic core"/>
    <property type="match status" value="1"/>
</dbReference>
<feature type="domain" description="Tyr recombinase" evidence="7">
    <location>
        <begin position="106"/>
        <end position="291"/>
    </location>
</feature>
<dbReference type="PROSITE" id="PS51900">
    <property type="entry name" value="CB"/>
    <property type="match status" value="1"/>
</dbReference>
<dbReference type="SUPFAM" id="SSF56349">
    <property type="entry name" value="DNA breaking-rejoining enzymes"/>
    <property type="match status" value="1"/>
</dbReference>
<comment type="similarity">
    <text evidence="2">Belongs to the 'phage' integrase family.</text>
</comment>
<comment type="function">
    <text evidence="1">Site-specific tyrosine recombinase, which acts by catalyzing the cutting and rejoining of the recombining DNA molecules.</text>
</comment>
<evidence type="ECO:0000313" key="9">
    <source>
        <dbReference type="EMBL" id="MCC2125464.1"/>
    </source>
</evidence>
<dbReference type="InterPro" id="IPR011010">
    <property type="entry name" value="DNA_brk_join_enz"/>
</dbReference>
<dbReference type="PROSITE" id="PS51898">
    <property type="entry name" value="TYR_RECOMBINASE"/>
    <property type="match status" value="1"/>
</dbReference>
<dbReference type="PANTHER" id="PTHR30349:SF81">
    <property type="entry name" value="TYROSINE RECOMBINASE XERC"/>
    <property type="match status" value="1"/>
</dbReference>
<protein>
    <submittedName>
        <fullName evidence="9">Tyrosine recombinase</fullName>
    </submittedName>
</protein>
<dbReference type="InterPro" id="IPR002104">
    <property type="entry name" value="Integrase_catalytic"/>
</dbReference>
<evidence type="ECO:0000256" key="6">
    <source>
        <dbReference type="PROSITE-ProRule" id="PRU01248"/>
    </source>
</evidence>
<dbReference type="AlphaFoldDB" id="A0AAE3DBL4"/>
<name>A0AAE3DBL4_9FIRM</name>
<evidence type="ECO:0000256" key="1">
    <source>
        <dbReference type="ARBA" id="ARBA00003283"/>
    </source>
</evidence>
<evidence type="ECO:0000313" key="10">
    <source>
        <dbReference type="Proteomes" id="UP001198220"/>
    </source>
</evidence>